<name>A0A9P4XZP7_CRYP1</name>
<dbReference type="EMBL" id="MU032349">
    <property type="protein sequence ID" value="KAF3763978.1"/>
    <property type="molecule type" value="Genomic_DNA"/>
</dbReference>
<sequence>MLLNVGAQFDSNALVDVTRGHIGEPSVAKFLYEAGFDLDLNQLLDRAIEDYNTDSISQYLFWATENSRAQLRPETLLEAAILLGDQQLASNVLTMANYRSRILCQAVIRCSQTKDFTIVNYLLSQRKTGPNDDWEVLAVWCAASNRDLELLETLMKVLGDGPWVTRLSHHLQLG</sequence>
<gene>
    <name evidence="1" type="ORF">M406DRAFT_357303</name>
</gene>
<accession>A0A9P4XZP7</accession>
<protein>
    <submittedName>
        <fullName evidence="1">Uncharacterized protein</fullName>
    </submittedName>
</protein>
<dbReference type="OrthoDB" id="539213at2759"/>
<reference evidence="1" key="1">
    <citation type="journal article" date="2020" name="Phytopathology">
        <title>Genome sequence of the chestnut blight fungus Cryphonectria parasitica EP155: A fundamental resource for an archetypical invasive plant pathogen.</title>
        <authorList>
            <person name="Crouch J.A."/>
            <person name="Dawe A."/>
            <person name="Aerts A."/>
            <person name="Barry K."/>
            <person name="Churchill A.C.L."/>
            <person name="Grimwood J."/>
            <person name="Hillman B."/>
            <person name="Milgroom M.G."/>
            <person name="Pangilinan J."/>
            <person name="Smith M."/>
            <person name="Salamov A."/>
            <person name="Schmutz J."/>
            <person name="Yadav J."/>
            <person name="Grigoriev I.V."/>
            <person name="Nuss D."/>
        </authorList>
    </citation>
    <scope>NUCLEOTIDE SEQUENCE</scope>
    <source>
        <strain evidence="1">EP155</strain>
    </source>
</reference>
<organism evidence="1 2">
    <name type="scientific">Cryphonectria parasitica (strain ATCC 38755 / EP155)</name>
    <dbReference type="NCBI Taxonomy" id="660469"/>
    <lineage>
        <taxon>Eukaryota</taxon>
        <taxon>Fungi</taxon>
        <taxon>Dikarya</taxon>
        <taxon>Ascomycota</taxon>
        <taxon>Pezizomycotina</taxon>
        <taxon>Sordariomycetes</taxon>
        <taxon>Sordariomycetidae</taxon>
        <taxon>Diaporthales</taxon>
        <taxon>Cryphonectriaceae</taxon>
        <taxon>Cryphonectria-Endothia species complex</taxon>
        <taxon>Cryphonectria</taxon>
    </lineage>
</organism>
<comment type="caution">
    <text evidence="1">The sequence shown here is derived from an EMBL/GenBank/DDBJ whole genome shotgun (WGS) entry which is preliminary data.</text>
</comment>
<dbReference type="Proteomes" id="UP000803844">
    <property type="component" value="Unassembled WGS sequence"/>
</dbReference>
<keyword evidence="2" id="KW-1185">Reference proteome</keyword>
<evidence type="ECO:0000313" key="1">
    <source>
        <dbReference type="EMBL" id="KAF3763978.1"/>
    </source>
</evidence>
<dbReference type="GeneID" id="63840770"/>
<proteinExistence type="predicted"/>
<dbReference type="AlphaFoldDB" id="A0A9P4XZP7"/>
<dbReference type="RefSeq" id="XP_040774939.1">
    <property type="nucleotide sequence ID" value="XM_040923641.1"/>
</dbReference>
<evidence type="ECO:0000313" key="2">
    <source>
        <dbReference type="Proteomes" id="UP000803844"/>
    </source>
</evidence>